<evidence type="ECO:0000313" key="3">
    <source>
        <dbReference type="EMBL" id="APC49930.1"/>
    </source>
</evidence>
<dbReference type="EMBL" id="CP017962">
    <property type="protein sequence ID" value="APC49930.1"/>
    <property type="molecule type" value="Genomic_DNA"/>
</dbReference>
<evidence type="ECO:0000259" key="2">
    <source>
        <dbReference type="SMART" id="SM00646"/>
    </source>
</evidence>
<dbReference type="CDD" id="cd02696">
    <property type="entry name" value="MurNAc-LAA"/>
    <property type="match status" value="1"/>
</dbReference>
<dbReference type="Gene3D" id="3.40.630.40">
    <property type="entry name" value="Zn-dependent exopeptidases"/>
    <property type="match status" value="1"/>
</dbReference>
<dbReference type="Proteomes" id="UP000182945">
    <property type="component" value="Chromosome"/>
</dbReference>
<dbReference type="SMART" id="SM00646">
    <property type="entry name" value="Ami_3"/>
    <property type="match status" value="1"/>
</dbReference>
<accession>A0AAC9NM97</accession>
<dbReference type="KEGG" id="vhl:BME96_17750"/>
<organism evidence="3 4">
    <name type="scientific">Virgibacillus halodenitrificans</name>
    <name type="common">Bacillus halodenitrificans</name>
    <dbReference type="NCBI Taxonomy" id="1482"/>
    <lineage>
        <taxon>Bacteria</taxon>
        <taxon>Bacillati</taxon>
        <taxon>Bacillota</taxon>
        <taxon>Bacilli</taxon>
        <taxon>Bacillales</taxon>
        <taxon>Bacillaceae</taxon>
        <taxon>Virgibacillus</taxon>
    </lineage>
</organism>
<dbReference type="GeneID" id="71516255"/>
<dbReference type="PANTHER" id="PTHR30404">
    <property type="entry name" value="N-ACETYLMURAMOYL-L-ALANINE AMIDASE"/>
    <property type="match status" value="1"/>
</dbReference>
<dbReference type="PANTHER" id="PTHR30404:SF0">
    <property type="entry name" value="N-ACETYLMURAMOYL-L-ALANINE AMIDASE AMIC"/>
    <property type="match status" value="1"/>
</dbReference>
<name>A0AAC9NM97_VIRHA</name>
<reference evidence="3 4" key="1">
    <citation type="submission" date="2016-11" db="EMBL/GenBank/DDBJ databases">
        <title>Complete genome sequencing of Virgibacillus halodenitrificans PDB-F2.</title>
        <authorList>
            <person name="Sun Z."/>
            <person name="Zhou Y."/>
            <person name="Li H."/>
        </authorList>
    </citation>
    <scope>NUCLEOTIDE SEQUENCE [LARGE SCALE GENOMIC DNA]</scope>
    <source>
        <strain evidence="3 4">PDB-F2</strain>
    </source>
</reference>
<dbReference type="SUPFAM" id="SSF53187">
    <property type="entry name" value="Zn-dependent exopeptidases"/>
    <property type="match status" value="1"/>
</dbReference>
<dbReference type="AlphaFoldDB" id="A0AAC9NM97"/>
<dbReference type="RefSeq" id="WP_071649800.1">
    <property type="nucleotide sequence ID" value="NZ_CP017962.1"/>
</dbReference>
<keyword evidence="1" id="KW-0378">Hydrolase</keyword>
<evidence type="ECO:0000256" key="1">
    <source>
        <dbReference type="ARBA" id="ARBA00022801"/>
    </source>
</evidence>
<gene>
    <name evidence="3" type="ORF">BME96_17750</name>
</gene>
<dbReference type="InterPro" id="IPR002508">
    <property type="entry name" value="MurNAc-LAA_cat"/>
</dbReference>
<dbReference type="GO" id="GO:0030288">
    <property type="term" value="C:outer membrane-bounded periplasmic space"/>
    <property type="evidence" value="ECO:0007669"/>
    <property type="project" value="TreeGrafter"/>
</dbReference>
<dbReference type="GO" id="GO:0009253">
    <property type="term" value="P:peptidoglycan catabolic process"/>
    <property type="evidence" value="ECO:0007669"/>
    <property type="project" value="InterPro"/>
</dbReference>
<dbReference type="InterPro" id="IPR050695">
    <property type="entry name" value="N-acetylmuramoyl_amidase_3"/>
</dbReference>
<feature type="domain" description="MurNAc-LAA" evidence="2">
    <location>
        <begin position="63"/>
        <end position="175"/>
    </location>
</feature>
<evidence type="ECO:0000313" key="4">
    <source>
        <dbReference type="Proteomes" id="UP000182945"/>
    </source>
</evidence>
<dbReference type="GO" id="GO:0008745">
    <property type="term" value="F:N-acetylmuramoyl-L-alanine amidase activity"/>
    <property type="evidence" value="ECO:0007669"/>
    <property type="project" value="InterPro"/>
</dbReference>
<dbReference type="Pfam" id="PF01520">
    <property type="entry name" value="Amidase_3"/>
    <property type="match status" value="1"/>
</dbReference>
<protein>
    <submittedName>
        <fullName evidence="3">N-acetylmuramoyl-L-alanine amidase</fullName>
    </submittedName>
</protein>
<sequence>MKLYLDPGHGGTDPGAVGNGLQEKEIVLDIALRIQKLITTHYIHVEVKMSRTKDSTISLQQRTNEANKWKADFYLSIHCNASNGKGSGYEDFIYSGLSDQSKTKKYQRILHQEISKVNQLANRGRKTANFHVLRETSMAALLTENGFIDNKADANLMKKSTWRQQVALGHVHGIAKSFQLKRTETKATSPIYRVIGGAFAERTNAEKRLQMLLKAGINDAYIEKV</sequence>
<proteinExistence type="predicted"/>